<dbReference type="PROSITE" id="PS50937">
    <property type="entry name" value="HTH_MERR_2"/>
    <property type="match status" value="1"/>
</dbReference>
<dbReference type="InterPro" id="IPR011256">
    <property type="entry name" value="Reg_factor_effector_dom_sf"/>
</dbReference>
<keyword evidence="1" id="KW-0238">DNA-binding</keyword>
<dbReference type="PANTHER" id="PTHR30204">
    <property type="entry name" value="REDOX-CYCLING DRUG-SENSING TRANSCRIPTIONAL ACTIVATOR SOXR"/>
    <property type="match status" value="1"/>
</dbReference>
<keyword evidence="4" id="KW-1185">Reference proteome</keyword>
<evidence type="ECO:0000256" key="1">
    <source>
        <dbReference type="ARBA" id="ARBA00023125"/>
    </source>
</evidence>
<evidence type="ECO:0000313" key="3">
    <source>
        <dbReference type="EMBL" id="GAA2734567.1"/>
    </source>
</evidence>
<accession>A0ABP6H067</accession>
<evidence type="ECO:0000259" key="2">
    <source>
        <dbReference type="PROSITE" id="PS50937"/>
    </source>
</evidence>
<reference evidence="4" key="1">
    <citation type="journal article" date="2019" name="Int. J. Syst. Evol. Microbiol.">
        <title>The Global Catalogue of Microorganisms (GCM) 10K type strain sequencing project: providing services to taxonomists for standard genome sequencing and annotation.</title>
        <authorList>
            <consortium name="The Broad Institute Genomics Platform"/>
            <consortium name="The Broad Institute Genome Sequencing Center for Infectious Disease"/>
            <person name="Wu L."/>
            <person name="Ma J."/>
        </authorList>
    </citation>
    <scope>NUCLEOTIDE SEQUENCE [LARGE SCALE GENOMIC DNA]</scope>
    <source>
        <strain evidence="4">JCM 8201</strain>
    </source>
</reference>
<dbReference type="SUPFAM" id="SSF46955">
    <property type="entry name" value="Putative DNA-binding domain"/>
    <property type="match status" value="1"/>
</dbReference>
<dbReference type="InterPro" id="IPR029442">
    <property type="entry name" value="GyrI-like"/>
</dbReference>
<dbReference type="Gene3D" id="3.20.80.10">
    <property type="entry name" value="Regulatory factor, effector binding domain"/>
    <property type="match status" value="1"/>
</dbReference>
<dbReference type="PANTHER" id="PTHR30204:SF97">
    <property type="entry name" value="MERR FAMILY REGULATORY PROTEIN"/>
    <property type="match status" value="1"/>
</dbReference>
<dbReference type="Gene3D" id="1.10.1660.10">
    <property type="match status" value="1"/>
</dbReference>
<dbReference type="Pfam" id="PF06445">
    <property type="entry name" value="GyrI-like"/>
    <property type="match status" value="1"/>
</dbReference>
<sequence length="272" mass="29876">MERVRDEPLTIGRFARMCRLSVKQLRHYDELGLLPPDRVDPSTGYRYYAPARVRDALTVALLRDLDVPLQVIAELLAAGDEERTRLLRAERDRIAARIARDTERLAVLDRLAEGPAPAYEVEVVDDPALRLAVVRGRCDPDEVGARTRECITALLGALGRSAVGWVPPLHGLYPLDLEDGMTIAAGARTDEDVPGTVATTLPAGPAATTLHTGPYEQLPLAYHALQAWIHEQGLTARGPAREDYLVSPGEAEPHELLTRLTIPIDPTRQDTP</sequence>
<gene>
    <name evidence="3" type="ORF">GCM10010439_57250</name>
</gene>
<protein>
    <submittedName>
        <fullName evidence="3">MerR family transcriptional regulator</fullName>
    </submittedName>
</protein>
<dbReference type="Pfam" id="PF13411">
    <property type="entry name" value="MerR_1"/>
    <property type="match status" value="1"/>
</dbReference>
<dbReference type="CDD" id="cd01107">
    <property type="entry name" value="HTH_BmrR"/>
    <property type="match status" value="1"/>
</dbReference>
<evidence type="ECO:0000313" key="4">
    <source>
        <dbReference type="Proteomes" id="UP001501842"/>
    </source>
</evidence>
<proteinExistence type="predicted"/>
<dbReference type="EMBL" id="BAAATZ010000029">
    <property type="protein sequence ID" value="GAA2734567.1"/>
    <property type="molecule type" value="Genomic_DNA"/>
</dbReference>
<dbReference type="InterPro" id="IPR047057">
    <property type="entry name" value="MerR_fam"/>
</dbReference>
<organism evidence="3 4">
    <name type="scientific">Actinocorallia aurantiaca</name>
    <dbReference type="NCBI Taxonomy" id="46204"/>
    <lineage>
        <taxon>Bacteria</taxon>
        <taxon>Bacillati</taxon>
        <taxon>Actinomycetota</taxon>
        <taxon>Actinomycetes</taxon>
        <taxon>Streptosporangiales</taxon>
        <taxon>Thermomonosporaceae</taxon>
        <taxon>Actinocorallia</taxon>
    </lineage>
</organism>
<comment type="caution">
    <text evidence="3">The sequence shown here is derived from an EMBL/GenBank/DDBJ whole genome shotgun (WGS) entry which is preliminary data.</text>
</comment>
<dbReference type="InterPro" id="IPR010499">
    <property type="entry name" value="AraC_E-bd"/>
</dbReference>
<dbReference type="InterPro" id="IPR000551">
    <property type="entry name" value="MerR-type_HTH_dom"/>
</dbReference>
<dbReference type="SUPFAM" id="SSF55136">
    <property type="entry name" value="Probable bacterial effector-binding domain"/>
    <property type="match status" value="1"/>
</dbReference>
<feature type="domain" description="HTH merR-type" evidence="2">
    <location>
        <begin position="8"/>
        <end position="78"/>
    </location>
</feature>
<dbReference type="InterPro" id="IPR009061">
    <property type="entry name" value="DNA-bd_dom_put_sf"/>
</dbReference>
<dbReference type="PROSITE" id="PS00552">
    <property type="entry name" value="HTH_MERR_1"/>
    <property type="match status" value="1"/>
</dbReference>
<name>A0ABP6H067_9ACTN</name>
<dbReference type="SMART" id="SM00422">
    <property type="entry name" value="HTH_MERR"/>
    <property type="match status" value="1"/>
</dbReference>
<dbReference type="SMART" id="SM00871">
    <property type="entry name" value="AraC_E_bind"/>
    <property type="match status" value="1"/>
</dbReference>
<dbReference type="Proteomes" id="UP001501842">
    <property type="component" value="Unassembled WGS sequence"/>
</dbReference>